<evidence type="ECO:0000256" key="1">
    <source>
        <dbReference type="SAM" id="Phobius"/>
    </source>
</evidence>
<dbReference type="RefSeq" id="WP_303499411.1">
    <property type="nucleotide sequence ID" value="NZ_JAUOPU010000008.1"/>
</dbReference>
<gene>
    <name evidence="2" type="primary">tadF</name>
    <name evidence="2" type="ORF">Q4568_10185</name>
</gene>
<comment type="caution">
    <text evidence="2">The sequence shown here is derived from an EMBL/GenBank/DDBJ whole genome shotgun (WGS) entry which is preliminary data.</text>
</comment>
<reference evidence="2" key="1">
    <citation type="submission" date="2023-07" db="EMBL/GenBank/DDBJ databases">
        <title>Genome content predicts the carbon catabolic preferences of heterotrophic bacteria.</title>
        <authorList>
            <person name="Gralka M."/>
        </authorList>
    </citation>
    <scope>NUCLEOTIDE SEQUENCE</scope>
    <source>
        <strain evidence="2">G2M05</strain>
    </source>
</reference>
<dbReference type="Proteomes" id="UP001170624">
    <property type="component" value="Unassembled WGS sequence"/>
</dbReference>
<sequence length="181" mass="20068">MNKERGIFTIELAMILVFASGLFVMQVNSSISIANKGKLQRVSYSLATILSERKQLFNDEGDMCKNESNCTNAINMMLDIAKSSLSRMSGTFDSNKLGIQVEELTKVNNKVTYVKKTKGQIKDCNIVDISGSGHLLPKTSNDRYLPLYQVSLCYETPFNVLGVADNEMMNVVSSSISFARI</sequence>
<keyword evidence="1" id="KW-0472">Membrane</keyword>
<feature type="transmembrane region" description="Helical" evidence="1">
    <location>
        <begin position="7"/>
        <end position="25"/>
    </location>
</feature>
<evidence type="ECO:0000313" key="2">
    <source>
        <dbReference type="EMBL" id="MDO6542904.1"/>
    </source>
</evidence>
<protein>
    <submittedName>
        <fullName evidence="2">Tight adherence pilus pseudopilin TadF</fullName>
    </submittedName>
</protein>
<dbReference type="EMBL" id="JAUOPU010000008">
    <property type="protein sequence ID" value="MDO6542904.1"/>
    <property type="molecule type" value="Genomic_DNA"/>
</dbReference>
<dbReference type="AlphaFoldDB" id="A0AAW7Y3E2"/>
<dbReference type="Pfam" id="PF16964">
    <property type="entry name" value="TadF"/>
    <property type="match status" value="1"/>
</dbReference>
<keyword evidence="1" id="KW-1133">Transmembrane helix</keyword>
<accession>A0AAW7Y3E2</accession>
<dbReference type="InterPro" id="IPR031582">
    <property type="entry name" value="TadF"/>
</dbReference>
<organism evidence="2 3">
    <name type="scientific">Photobacterium sanguinicancri</name>
    <dbReference type="NCBI Taxonomy" id="875932"/>
    <lineage>
        <taxon>Bacteria</taxon>
        <taxon>Pseudomonadati</taxon>
        <taxon>Pseudomonadota</taxon>
        <taxon>Gammaproteobacteria</taxon>
        <taxon>Vibrionales</taxon>
        <taxon>Vibrionaceae</taxon>
        <taxon>Photobacterium</taxon>
    </lineage>
</organism>
<name>A0AAW7Y3E2_9GAMM</name>
<evidence type="ECO:0000313" key="3">
    <source>
        <dbReference type="Proteomes" id="UP001170624"/>
    </source>
</evidence>
<keyword evidence="1" id="KW-0812">Transmembrane</keyword>
<proteinExistence type="predicted"/>